<dbReference type="Pfam" id="PF00903">
    <property type="entry name" value="Glyoxalase"/>
    <property type="match status" value="1"/>
</dbReference>
<dbReference type="RefSeq" id="WP_112746054.1">
    <property type="nucleotide sequence ID" value="NZ_QMFY01000002.1"/>
</dbReference>
<protein>
    <submittedName>
        <fullName evidence="2">Bleomycin resistance family protein</fullName>
    </submittedName>
</protein>
<gene>
    <name evidence="2" type="ORF">DQQ10_06725</name>
</gene>
<keyword evidence="3" id="KW-1185">Reference proteome</keyword>
<dbReference type="AlphaFoldDB" id="A0A364Y7J1"/>
<evidence type="ECO:0000259" key="1">
    <source>
        <dbReference type="PROSITE" id="PS51819"/>
    </source>
</evidence>
<comment type="caution">
    <text evidence="2">The sequence shown here is derived from an EMBL/GenBank/DDBJ whole genome shotgun (WGS) entry which is preliminary data.</text>
</comment>
<feature type="domain" description="VOC" evidence="1">
    <location>
        <begin position="2"/>
        <end position="138"/>
    </location>
</feature>
<organism evidence="2 3">
    <name type="scientific">Pseudochryseolinea flava</name>
    <dbReference type="NCBI Taxonomy" id="2059302"/>
    <lineage>
        <taxon>Bacteria</taxon>
        <taxon>Pseudomonadati</taxon>
        <taxon>Bacteroidota</taxon>
        <taxon>Cytophagia</taxon>
        <taxon>Cytophagales</taxon>
        <taxon>Fulvivirgaceae</taxon>
        <taxon>Pseudochryseolinea</taxon>
    </lineage>
</organism>
<dbReference type="SUPFAM" id="SSF54593">
    <property type="entry name" value="Glyoxalase/Bleomycin resistance protein/Dihydroxybiphenyl dioxygenase"/>
    <property type="match status" value="1"/>
</dbReference>
<dbReference type="OrthoDB" id="9798201at2"/>
<reference evidence="2 3" key="1">
    <citation type="submission" date="2018-06" db="EMBL/GenBank/DDBJ databases">
        <title>Chryseolinea flavus sp. nov., a member of the phylum Bacteroidetes isolated from soil.</title>
        <authorList>
            <person name="Li Y."/>
            <person name="Wang J."/>
        </authorList>
    </citation>
    <scope>NUCLEOTIDE SEQUENCE [LARGE SCALE GENOMIC DNA]</scope>
    <source>
        <strain evidence="2 3">SDU1-6</strain>
    </source>
</reference>
<dbReference type="Gene3D" id="3.10.180.10">
    <property type="entry name" value="2,3-Dihydroxybiphenyl 1,2-Dioxygenase, domain 1"/>
    <property type="match status" value="1"/>
</dbReference>
<dbReference type="EMBL" id="QMFY01000002">
    <property type="protein sequence ID" value="RAW02231.1"/>
    <property type="molecule type" value="Genomic_DNA"/>
</dbReference>
<sequence>MKVEKLTPNFSVSSINETVKFYQDVLGFSLIMAVPESQDGIEDTIAANKQYVYALVAKDGIELMFQRSDTFHHDVTLVDQKSIGATVSFYMEVSGVDDFYNRIKKHQVTITEIKNAWYGMREFYLRDINGYVIGIAEKV</sequence>
<proteinExistence type="predicted"/>
<evidence type="ECO:0000313" key="3">
    <source>
        <dbReference type="Proteomes" id="UP000251889"/>
    </source>
</evidence>
<accession>A0A364Y7J1</accession>
<dbReference type="PROSITE" id="PS51819">
    <property type="entry name" value="VOC"/>
    <property type="match status" value="1"/>
</dbReference>
<dbReference type="InterPro" id="IPR029068">
    <property type="entry name" value="Glyas_Bleomycin-R_OHBP_Dase"/>
</dbReference>
<dbReference type="Proteomes" id="UP000251889">
    <property type="component" value="Unassembled WGS sequence"/>
</dbReference>
<dbReference type="InterPro" id="IPR037523">
    <property type="entry name" value="VOC_core"/>
</dbReference>
<name>A0A364Y7J1_9BACT</name>
<evidence type="ECO:0000313" key="2">
    <source>
        <dbReference type="EMBL" id="RAW02231.1"/>
    </source>
</evidence>
<dbReference type="InterPro" id="IPR004360">
    <property type="entry name" value="Glyas_Fos-R_dOase_dom"/>
</dbReference>